<evidence type="ECO:0000313" key="4">
    <source>
        <dbReference type="Proteomes" id="UP000238220"/>
    </source>
</evidence>
<name>A0A2S5TDA0_9GAMM</name>
<feature type="region of interest" description="Disordered" evidence="2">
    <location>
        <begin position="1"/>
        <end position="27"/>
    </location>
</feature>
<dbReference type="GO" id="GO:0015562">
    <property type="term" value="F:efflux transmembrane transporter activity"/>
    <property type="evidence" value="ECO:0007669"/>
    <property type="project" value="InterPro"/>
</dbReference>
<dbReference type="SUPFAM" id="SSF56954">
    <property type="entry name" value="Outer membrane efflux proteins (OEP)"/>
    <property type="match status" value="1"/>
</dbReference>
<dbReference type="PANTHER" id="PTHR30203">
    <property type="entry name" value="OUTER MEMBRANE CATION EFFLUX PROTEIN"/>
    <property type="match status" value="1"/>
</dbReference>
<organism evidence="3 4">
    <name type="scientific">Solimonas fluminis</name>
    <dbReference type="NCBI Taxonomy" id="2086571"/>
    <lineage>
        <taxon>Bacteria</taxon>
        <taxon>Pseudomonadati</taxon>
        <taxon>Pseudomonadota</taxon>
        <taxon>Gammaproteobacteria</taxon>
        <taxon>Nevskiales</taxon>
        <taxon>Nevskiaceae</taxon>
        <taxon>Solimonas</taxon>
    </lineage>
</organism>
<feature type="compositionally biased region" description="Basic and acidic residues" evidence="2">
    <location>
        <begin position="1"/>
        <end position="15"/>
    </location>
</feature>
<dbReference type="InterPro" id="IPR003423">
    <property type="entry name" value="OMP_efflux"/>
</dbReference>
<evidence type="ECO:0000256" key="1">
    <source>
        <dbReference type="ARBA" id="ARBA00007613"/>
    </source>
</evidence>
<proteinExistence type="inferred from homology"/>
<sequence>MPSDWGRSDVADLARSHGRSAPSGGDAAAFTRQALDRPLTPEIAVQLALLNNPGLRRDTAELGFAAAQVYDAGRLANPVLSAVRLSPGDPTAANASLTLGIAVNFVNLLFLPANSRFAGAQFESAKLSLASRTLNLASEVEAAYYEAVGAEQLAQMREAVAKAARASAGLGQRFFDAGNINRRELAMEQASASQAELDALAARAEAIEARSKLHRLMGLSSSQDVWALEARLAEPLPREDELDALSKLAAESRLDVASARKNAEALAARFGLERRTRLINGIQIGAEREKDFDGSINVGPTLELELPLFNWGGGRVAAAQASLAQAEASLDEAVLDSGNEVKLAYAKLVSAKTRAERYRDALIPQREAVVARMQEEVNYMLVGIFELLVAKQQEYEAYAGYLEAVRDYWIARAELTQAVGRRLPSSDQPVEATLDPAELTRPKGAAAMDHSKMGMPGMDGMEGMDDMEGMEGMESMPGMPGMKSSQPDSAPSNSGHAGHGMKPGKGPAMPMDHSQHGQSSTPAKDAQSGDHDMGDMPMPGMKHEMPAPPRRRKDVEQPVIQEQPHAH</sequence>
<comment type="similarity">
    <text evidence="1">Belongs to the outer membrane factor (OMF) (TC 1.B.17) family.</text>
</comment>
<feature type="compositionally biased region" description="Acidic residues" evidence="2">
    <location>
        <begin position="462"/>
        <end position="471"/>
    </location>
</feature>
<gene>
    <name evidence="3" type="ORF">C3942_17160</name>
</gene>
<dbReference type="AlphaFoldDB" id="A0A2S5TDA0"/>
<feature type="compositionally biased region" description="Polar residues" evidence="2">
    <location>
        <begin position="483"/>
        <end position="495"/>
    </location>
</feature>
<dbReference type="OrthoDB" id="237412at2"/>
<reference evidence="3 4" key="1">
    <citation type="submission" date="2018-02" db="EMBL/GenBank/DDBJ databases">
        <title>Genome sequencing of Solimonas sp. HR-BB.</title>
        <authorList>
            <person name="Lee Y."/>
            <person name="Jeon C.O."/>
        </authorList>
    </citation>
    <scope>NUCLEOTIDE SEQUENCE [LARGE SCALE GENOMIC DNA]</scope>
    <source>
        <strain evidence="3 4">HR-BB</strain>
    </source>
</reference>
<dbReference type="Gene3D" id="1.20.1600.10">
    <property type="entry name" value="Outer membrane efflux proteins (OEP)"/>
    <property type="match status" value="1"/>
</dbReference>
<protein>
    <recommendedName>
        <fullName evidence="5">TolC family protein</fullName>
    </recommendedName>
</protein>
<dbReference type="Pfam" id="PF02321">
    <property type="entry name" value="OEP"/>
    <property type="match status" value="2"/>
</dbReference>
<feature type="region of interest" description="Disordered" evidence="2">
    <location>
        <begin position="423"/>
        <end position="567"/>
    </location>
</feature>
<dbReference type="EMBL" id="PSNW01000010">
    <property type="protein sequence ID" value="PPE72818.1"/>
    <property type="molecule type" value="Genomic_DNA"/>
</dbReference>
<keyword evidence="4" id="KW-1185">Reference proteome</keyword>
<comment type="caution">
    <text evidence="3">The sequence shown here is derived from an EMBL/GenBank/DDBJ whole genome shotgun (WGS) entry which is preliminary data.</text>
</comment>
<accession>A0A2S5TDA0</accession>
<feature type="compositionally biased region" description="Low complexity" evidence="2">
    <location>
        <begin position="472"/>
        <end position="482"/>
    </location>
</feature>
<evidence type="ECO:0000313" key="3">
    <source>
        <dbReference type="EMBL" id="PPE72818.1"/>
    </source>
</evidence>
<dbReference type="InterPro" id="IPR010131">
    <property type="entry name" value="MdtP/NodT-like"/>
</dbReference>
<evidence type="ECO:0000256" key="2">
    <source>
        <dbReference type="SAM" id="MobiDB-lite"/>
    </source>
</evidence>
<dbReference type="PANTHER" id="PTHR30203:SF24">
    <property type="entry name" value="BLR4935 PROTEIN"/>
    <property type="match status" value="1"/>
</dbReference>
<evidence type="ECO:0008006" key="5">
    <source>
        <dbReference type="Google" id="ProtNLM"/>
    </source>
</evidence>
<dbReference type="Proteomes" id="UP000238220">
    <property type="component" value="Unassembled WGS sequence"/>
</dbReference>